<name>A0A5C6TVZ5_9SPHN</name>
<feature type="region of interest" description="Disordered" evidence="1">
    <location>
        <begin position="102"/>
        <end position="123"/>
    </location>
</feature>
<dbReference type="RefSeq" id="WP_147043975.1">
    <property type="nucleotide sequence ID" value="NZ_BAABIR010000001.1"/>
</dbReference>
<proteinExistence type="predicted"/>
<protein>
    <recommendedName>
        <fullName evidence="5">Lipoprotein</fullName>
    </recommendedName>
</protein>
<evidence type="ECO:0000256" key="1">
    <source>
        <dbReference type="SAM" id="MobiDB-lite"/>
    </source>
</evidence>
<evidence type="ECO:0000313" key="4">
    <source>
        <dbReference type="Proteomes" id="UP000321249"/>
    </source>
</evidence>
<sequence>MVNRAAVLILLMLAACHRGEAPANNAAAASVPRTMLEGDVSAAQRLVRAKLGNPANLVFSAPRRSASQGVRIVCGTFTQGGGAPQRYIVVDSRDAFVEPQMRPGAMDQASSEFCQNGGGAPRG</sequence>
<evidence type="ECO:0008006" key="5">
    <source>
        <dbReference type="Google" id="ProtNLM"/>
    </source>
</evidence>
<feature type="chain" id="PRO_5022658682" description="Lipoprotein" evidence="2">
    <location>
        <begin position="24"/>
        <end position="123"/>
    </location>
</feature>
<dbReference type="EMBL" id="VOQQ01000001">
    <property type="protein sequence ID" value="TXC64552.1"/>
    <property type="molecule type" value="Genomic_DNA"/>
</dbReference>
<reference evidence="3 4" key="1">
    <citation type="journal article" date="2015" name="J. Microbiol.">
        <title>Sphingosinicella ginsenosidimutans sp. nov., with ginsenoside converting activity.</title>
        <authorList>
            <person name="Kim J.K."/>
            <person name="Kang M.S."/>
            <person name="Park S.C."/>
            <person name="Kim K.M."/>
            <person name="Choi K."/>
            <person name="Yoon M.H."/>
            <person name="Im W.T."/>
        </authorList>
    </citation>
    <scope>NUCLEOTIDE SEQUENCE [LARGE SCALE GENOMIC DNA]</scope>
    <source>
        <strain evidence="3 4">BS-11</strain>
    </source>
</reference>
<evidence type="ECO:0000256" key="2">
    <source>
        <dbReference type="SAM" id="SignalP"/>
    </source>
</evidence>
<feature type="signal peptide" evidence="2">
    <location>
        <begin position="1"/>
        <end position="23"/>
    </location>
</feature>
<comment type="caution">
    <text evidence="3">The sequence shown here is derived from an EMBL/GenBank/DDBJ whole genome shotgun (WGS) entry which is preliminary data.</text>
</comment>
<organism evidence="3 4">
    <name type="scientific">Allosphingosinicella ginsenosidimutans</name>
    <dbReference type="NCBI Taxonomy" id="1176539"/>
    <lineage>
        <taxon>Bacteria</taxon>
        <taxon>Pseudomonadati</taxon>
        <taxon>Pseudomonadota</taxon>
        <taxon>Alphaproteobacteria</taxon>
        <taxon>Sphingomonadales</taxon>
        <taxon>Sphingomonadaceae</taxon>
        <taxon>Allosphingosinicella</taxon>
    </lineage>
</organism>
<keyword evidence="4" id="KW-1185">Reference proteome</keyword>
<dbReference type="Proteomes" id="UP000321249">
    <property type="component" value="Unassembled WGS sequence"/>
</dbReference>
<keyword evidence="2" id="KW-0732">Signal</keyword>
<dbReference type="PROSITE" id="PS51257">
    <property type="entry name" value="PROKAR_LIPOPROTEIN"/>
    <property type="match status" value="1"/>
</dbReference>
<dbReference type="AlphaFoldDB" id="A0A5C6TVZ5"/>
<accession>A0A5C6TVZ5</accession>
<gene>
    <name evidence="3" type="ORF">FRZ32_13365</name>
</gene>
<evidence type="ECO:0000313" key="3">
    <source>
        <dbReference type="EMBL" id="TXC64552.1"/>
    </source>
</evidence>